<evidence type="ECO:0000313" key="2">
    <source>
        <dbReference type="Proteomes" id="UP000008225"/>
    </source>
</evidence>
<accession>A0A8I4A053</accession>
<reference evidence="1" key="2">
    <citation type="submission" date="2025-08" db="UniProtKB">
        <authorList>
            <consortium name="Ensembl"/>
        </authorList>
    </citation>
    <scope>IDENTIFICATION</scope>
</reference>
<sequence length="214" mass="23601">GSCLSWALSWGHRSGWDKASPPLPAEASVGLRRSWSLNSAWQLCLREALLTFLSPRPDLCEYGDACTKAHSAQELQEWVQSAQAAELRGQSAWQDGLVSYQERLLAEYQCSSSEVLVLAETLEGVRVTCSQPLRHQAQERKTQYSWTFAVHSESSATAAWPWTPSRQPTIGRGCTTFSMRRRQLSSSWWPSELGLGAVGVAGAWTCSRAGGWGP</sequence>
<dbReference type="Ensembl" id="ENSCJAT00000126179.1">
    <property type="protein sequence ID" value="ENSCJAP00000080432.1"/>
    <property type="gene ID" value="ENSCJAG00000081424.1"/>
</dbReference>
<name>A0A8I4A053_CALJA</name>
<protein>
    <submittedName>
        <fullName evidence="1">Uncharacterized protein</fullName>
    </submittedName>
</protein>
<keyword evidence="2" id="KW-1185">Reference proteome</keyword>
<organism evidence="1 2">
    <name type="scientific">Callithrix jacchus</name>
    <name type="common">White-tufted-ear marmoset</name>
    <name type="synonym">Simia Jacchus</name>
    <dbReference type="NCBI Taxonomy" id="9483"/>
    <lineage>
        <taxon>Eukaryota</taxon>
        <taxon>Metazoa</taxon>
        <taxon>Chordata</taxon>
        <taxon>Craniata</taxon>
        <taxon>Vertebrata</taxon>
        <taxon>Euteleostomi</taxon>
        <taxon>Mammalia</taxon>
        <taxon>Eutheria</taxon>
        <taxon>Euarchontoglires</taxon>
        <taxon>Primates</taxon>
        <taxon>Haplorrhini</taxon>
        <taxon>Platyrrhini</taxon>
        <taxon>Cebidae</taxon>
        <taxon>Callitrichinae</taxon>
        <taxon>Callithrix</taxon>
        <taxon>Callithrix</taxon>
    </lineage>
</organism>
<reference evidence="1" key="3">
    <citation type="submission" date="2025-09" db="UniProtKB">
        <authorList>
            <consortium name="Ensembl"/>
        </authorList>
    </citation>
    <scope>IDENTIFICATION</scope>
</reference>
<dbReference type="Proteomes" id="UP000008225">
    <property type="component" value="Chromosome 5"/>
</dbReference>
<proteinExistence type="predicted"/>
<dbReference type="GeneTree" id="ENSGT00940000178207"/>
<dbReference type="AlphaFoldDB" id="A0A8I4A053"/>
<evidence type="ECO:0000313" key="1">
    <source>
        <dbReference type="Ensembl" id="ENSCJAP00000080432.1"/>
    </source>
</evidence>
<reference evidence="1 2" key="1">
    <citation type="submission" date="2009-03" db="EMBL/GenBank/DDBJ databases">
        <authorList>
            <person name="Warren W."/>
            <person name="Ye L."/>
            <person name="Minx P."/>
            <person name="Worley K."/>
            <person name="Gibbs R."/>
            <person name="Wilson R.K."/>
        </authorList>
    </citation>
    <scope>NUCLEOTIDE SEQUENCE [LARGE SCALE GENOMIC DNA]</scope>
</reference>